<protein>
    <submittedName>
        <fullName evidence="2">Uncharacterized protein</fullName>
    </submittedName>
</protein>
<feature type="transmembrane region" description="Helical" evidence="1">
    <location>
        <begin position="53"/>
        <end position="74"/>
    </location>
</feature>
<organism evidence="2 3">
    <name type="scientific">Gryllotalpicola protaetiae</name>
    <dbReference type="NCBI Taxonomy" id="2419771"/>
    <lineage>
        <taxon>Bacteria</taxon>
        <taxon>Bacillati</taxon>
        <taxon>Actinomycetota</taxon>
        <taxon>Actinomycetes</taxon>
        <taxon>Micrococcales</taxon>
        <taxon>Microbacteriaceae</taxon>
        <taxon>Gryllotalpicola</taxon>
    </lineage>
</organism>
<keyword evidence="1" id="KW-0812">Transmembrane</keyword>
<dbReference type="Proteomes" id="UP000275069">
    <property type="component" value="Chromosome"/>
</dbReference>
<dbReference type="KEGG" id="gry:D7I44_14790"/>
<sequence length="227" mass="24272">MSTIDDGGDMTRDILDDLLDRSAPASPHVPAAEFRAMVGDARTAAPRPRRARAWLAGGMVVALLAGGTGVAYAATGGFRPPTRSKQPLIAMSFTMAYGFQCNYREAAYSLGPDPDPIWAQATTVLHNWYRSGDALVDTQALVPAERAWLPYGLTAGETVADLDTMPASQAESIEYDHESMAWAIAIDEAKDNELSSHGIDPYAVAQDPVSQLTCVDSNGQPYPKARG</sequence>
<dbReference type="OrthoDB" id="5069078at2"/>
<dbReference type="EMBL" id="CP032624">
    <property type="protein sequence ID" value="AYG04664.1"/>
    <property type="molecule type" value="Genomic_DNA"/>
</dbReference>
<keyword evidence="1" id="KW-1133">Transmembrane helix</keyword>
<reference evidence="2 3" key="1">
    <citation type="submission" date="2018-09" db="EMBL/GenBank/DDBJ databases">
        <title>Genome sequencing of strain 2DFW10M-5.</title>
        <authorList>
            <person name="Heo J."/>
            <person name="Kim S.-J."/>
            <person name="Kwon S.-W."/>
        </authorList>
    </citation>
    <scope>NUCLEOTIDE SEQUENCE [LARGE SCALE GENOMIC DNA]</scope>
    <source>
        <strain evidence="2 3">2DFW10M-5</strain>
    </source>
</reference>
<proteinExistence type="predicted"/>
<accession>A0A387BRE9</accession>
<name>A0A387BRE9_9MICO</name>
<keyword evidence="1" id="KW-0472">Membrane</keyword>
<evidence type="ECO:0000256" key="1">
    <source>
        <dbReference type="SAM" id="Phobius"/>
    </source>
</evidence>
<evidence type="ECO:0000313" key="2">
    <source>
        <dbReference type="EMBL" id="AYG04664.1"/>
    </source>
</evidence>
<evidence type="ECO:0000313" key="3">
    <source>
        <dbReference type="Proteomes" id="UP000275069"/>
    </source>
</evidence>
<dbReference type="AlphaFoldDB" id="A0A387BRE9"/>
<keyword evidence="3" id="KW-1185">Reference proteome</keyword>
<gene>
    <name evidence="2" type="ORF">D7I44_14790</name>
</gene>